<dbReference type="PROSITE" id="PS50110">
    <property type="entry name" value="RESPONSE_REGULATORY"/>
    <property type="match status" value="1"/>
</dbReference>
<dbReference type="InterPro" id="IPR011006">
    <property type="entry name" value="CheY-like_superfamily"/>
</dbReference>
<evidence type="ECO:0000313" key="5">
    <source>
        <dbReference type="Proteomes" id="UP000600101"/>
    </source>
</evidence>
<dbReference type="RefSeq" id="WP_186769626.1">
    <property type="nucleotide sequence ID" value="NZ_JACOMF010000004.1"/>
</dbReference>
<protein>
    <submittedName>
        <fullName evidence="4">Response regulator</fullName>
    </submittedName>
</protein>
<dbReference type="PANTHER" id="PTHR44591">
    <property type="entry name" value="STRESS RESPONSE REGULATOR PROTEIN 1"/>
    <property type="match status" value="1"/>
</dbReference>
<accession>A0A9X0QYA8</accession>
<dbReference type="SUPFAM" id="SSF52172">
    <property type="entry name" value="CheY-like"/>
    <property type="match status" value="1"/>
</dbReference>
<name>A0A9X0QYA8_9PROT</name>
<dbReference type="InterPro" id="IPR050595">
    <property type="entry name" value="Bact_response_regulator"/>
</dbReference>
<sequence>MLPPETVAGLARATILVVEDDERVREVAAETLRDAGYRVIAAQDALEALALLRRGETLDLLFSDIVMPGGMNGIELAQAALRLRPGLPVLLATGFAGTVEGADDHGFEVLAKPYDQTALVRRIAELVMARKVNAA</sequence>
<dbReference type="GO" id="GO:0000160">
    <property type="term" value="P:phosphorelay signal transduction system"/>
    <property type="evidence" value="ECO:0007669"/>
    <property type="project" value="InterPro"/>
</dbReference>
<evidence type="ECO:0000313" key="4">
    <source>
        <dbReference type="EMBL" id="MBC4014867.1"/>
    </source>
</evidence>
<gene>
    <name evidence="4" type="ORF">H7965_05965</name>
</gene>
<proteinExistence type="predicted"/>
<dbReference type="PANTHER" id="PTHR44591:SF21">
    <property type="entry name" value="TWO-COMPONENT RESPONSE REGULATOR"/>
    <property type="match status" value="1"/>
</dbReference>
<keyword evidence="5" id="KW-1185">Reference proteome</keyword>
<evidence type="ECO:0000259" key="3">
    <source>
        <dbReference type="PROSITE" id="PS50110"/>
    </source>
</evidence>
<reference evidence="4" key="1">
    <citation type="submission" date="2020-08" db="EMBL/GenBank/DDBJ databases">
        <authorList>
            <person name="Hu Y."/>
            <person name="Nguyen S.V."/>
            <person name="Li F."/>
            <person name="Fanning S."/>
        </authorList>
    </citation>
    <scope>NUCLEOTIDE SEQUENCE</scope>
    <source>
        <strain evidence="4">SYSU D8009</strain>
    </source>
</reference>
<dbReference type="Proteomes" id="UP000600101">
    <property type="component" value="Unassembled WGS sequence"/>
</dbReference>
<feature type="domain" description="Response regulatory" evidence="3">
    <location>
        <begin position="14"/>
        <end position="127"/>
    </location>
</feature>
<comment type="caution">
    <text evidence="4">The sequence shown here is derived from an EMBL/GenBank/DDBJ whole genome shotgun (WGS) entry which is preliminary data.</text>
</comment>
<dbReference type="SMART" id="SM00448">
    <property type="entry name" value="REC"/>
    <property type="match status" value="1"/>
</dbReference>
<feature type="modified residue" description="4-aspartylphosphate" evidence="2">
    <location>
        <position position="64"/>
    </location>
</feature>
<dbReference type="InterPro" id="IPR001789">
    <property type="entry name" value="Sig_transdc_resp-reg_receiver"/>
</dbReference>
<evidence type="ECO:0000256" key="1">
    <source>
        <dbReference type="ARBA" id="ARBA00022553"/>
    </source>
</evidence>
<dbReference type="Gene3D" id="3.40.50.2300">
    <property type="match status" value="1"/>
</dbReference>
<keyword evidence="1 2" id="KW-0597">Phosphoprotein</keyword>
<evidence type="ECO:0000256" key="2">
    <source>
        <dbReference type="PROSITE-ProRule" id="PRU00169"/>
    </source>
</evidence>
<dbReference type="Pfam" id="PF00072">
    <property type="entry name" value="Response_reg"/>
    <property type="match status" value="1"/>
</dbReference>
<dbReference type="AlphaFoldDB" id="A0A9X0QYA8"/>
<dbReference type="EMBL" id="JACOMF010000004">
    <property type="protein sequence ID" value="MBC4014867.1"/>
    <property type="molecule type" value="Genomic_DNA"/>
</dbReference>
<organism evidence="4 5">
    <name type="scientific">Siccirubricoccus deserti</name>
    <dbReference type="NCBI Taxonomy" id="2013562"/>
    <lineage>
        <taxon>Bacteria</taxon>
        <taxon>Pseudomonadati</taxon>
        <taxon>Pseudomonadota</taxon>
        <taxon>Alphaproteobacteria</taxon>
        <taxon>Acetobacterales</taxon>
        <taxon>Roseomonadaceae</taxon>
        <taxon>Siccirubricoccus</taxon>
    </lineage>
</organism>